<protein>
    <submittedName>
        <fullName evidence="3">D-amino acid dehydrogenase family protein in hydroxy-L-proline catabolic cluster</fullName>
    </submittedName>
</protein>
<proteinExistence type="predicted"/>
<evidence type="ECO:0000259" key="2">
    <source>
        <dbReference type="Pfam" id="PF01266"/>
    </source>
</evidence>
<evidence type="ECO:0000313" key="3">
    <source>
        <dbReference type="EMBL" id="VAW25887.1"/>
    </source>
</evidence>
<dbReference type="GO" id="GO:0016491">
    <property type="term" value="F:oxidoreductase activity"/>
    <property type="evidence" value="ECO:0007669"/>
    <property type="project" value="UniProtKB-KW"/>
</dbReference>
<name>A0A3B0UKK8_9ZZZZ</name>
<evidence type="ECO:0000256" key="1">
    <source>
        <dbReference type="ARBA" id="ARBA00023002"/>
    </source>
</evidence>
<dbReference type="InterPro" id="IPR006076">
    <property type="entry name" value="FAD-dep_OxRdtase"/>
</dbReference>
<gene>
    <name evidence="3" type="ORF">MNBD_BACTEROID04-981</name>
</gene>
<dbReference type="Gene3D" id="3.30.9.10">
    <property type="entry name" value="D-Amino Acid Oxidase, subunit A, domain 2"/>
    <property type="match status" value="1"/>
</dbReference>
<dbReference type="SUPFAM" id="SSF54373">
    <property type="entry name" value="FAD-linked reductases, C-terminal domain"/>
    <property type="match status" value="1"/>
</dbReference>
<dbReference type="PANTHER" id="PTHR13847:SF289">
    <property type="entry name" value="GLYCINE OXIDASE"/>
    <property type="match status" value="1"/>
</dbReference>
<dbReference type="Gene3D" id="3.50.50.60">
    <property type="entry name" value="FAD/NAD(P)-binding domain"/>
    <property type="match status" value="2"/>
</dbReference>
<dbReference type="PANTHER" id="PTHR13847">
    <property type="entry name" value="SARCOSINE DEHYDROGENASE-RELATED"/>
    <property type="match status" value="1"/>
</dbReference>
<organism evidence="3">
    <name type="scientific">hydrothermal vent metagenome</name>
    <dbReference type="NCBI Taxonomy" id="652676"/>
    <lineage>
        <taxon>unclassified sequences</taxon>
        <taxon>metagenomes</taxon>
        <taxon>ecological metagenomes</taxon>
    </lineage>
</organism>
<reference evidence="3" key="1">
    <citation type="submission" date="2018-06" db="EMBL/GenBank/DDBJ databases">
        <authorList>
            <person name="Zhirakovskaya E."/>
        </authorList>
    </citation>
    <scope>NUCLEOTIDE SEQUENCE</scope>
</reference>
<sequence length="413" mass="46173">MSKKVVIIGGGIIGLNSAYYLLKEGHEVTVIDQFDITSGASFVNAGYISPSHVTPLAAPGMVASGIKMMFNQASPFYLKPRLNIDLFKWAWSFNKSATAKHVKYAAPIIKDFTILSRDLFKEIKDSGIFNFQFERKGLLISYQTPKFEDKEARLADVAREQGLEVKHINKEKLKKMEPEMKAEGAFYYLDDAHTTPDDFMSKLHQYLISEGVKFYTNEKVVDFKRNNQKITHLITDKQQLDFDELVVASGSWSPIVAKKLGIKLLVQAGKGYRINLHRKTGINYPAILAELNTAVSPMDGFTRFGGTMEIVGINTTINKIRVQQIAKNATVFYPNIKITNEEIEDADYGLRPVSPDGLPFVGRSKSLKNVSFATGHAMMGWSQGHATGKLISEIISDKKTSLNIAPFSLERFN</sequence>
<keyword evidence="1" id="KW-0560">Oxidoreductase</keyword>
<accession>A0A3B0UKK8</accession>
<dbReference type="AlphaFoldDB" id="A0A3B0UKK8"/>
<dbReference type="EMBL" id="UOER01000522">
    <property type="protein sequence ID" value="VAW25887.1"/>
    <property type="molecule type" value="Genomic_DNA"/>
</dbReference>
<dbReference type="Pfam" id="PF01266">
    <property type="entry name" value="DAO"/>
    <property type="match status" value="1"/>
</dbReference>
<dbReference type="SUPFAM" id="SSF51905">
    <property type="entry name" value="FAD/NAD(P)-binding domain"/>
    <property type="match status" value="1"/>
</dbReference>
<dbReference type="GO" id="GO:0005737">
    <property type="term" value="C:cytoplasm"/>
    <property type="evidence" value="ECO:0007669"/>
    <property type="project" value="TreeGrafter"/>
</dbReference>
<dbReference type="InterPro" id="IPR036188">
    <property type="entry name" value="FAD/NAD-bd_sf"/>
</dbReference>
<feature type="domain" description="FAD dependent oxidoreductase" evidence="2">
    <location>
        <begin position="4"/>
        <end position="393"/>
    </location>
</feature>